<dbReference type="SUPFAM" id="SSF55608">
    <property type="entry name" value="Homing endonucleases"/>
    <property type="match status" value="2"/>
</dbReference>
<reference evidence="2" key="1">
    <citation type="journal article" date="2015" name="Mol. Biol. Evol.">
        <title>Extensive Horizontal Transfer and Homologous Recombination Generate Highly Chimeric Mitochondrial Genomes in Yeast.</title>
        <authorList>
            <person name="Wu B."/>
            <person name="Buljic A."/>
            <person name="Hao W."/>
        </authorList>
    </citation>
    <scope>NUCLEOTIDE SEQUENCE</scope>
    <source>
        <strain evidence="2">CBS 764</strain>
    </source>
</reference>
<name>A0A142DDI0_9SACH</name>
<dbReference type="EMBL" id="KM595068">
    <property type="protein sequence ID" value="AMQ25914.1"/>
    <property type="molecule type" value="Genomic_DNA"/>
</dbReference>
<evidence type="ECO:0000259" key="1">
    <source>
        <dbReference type="Pfam" id="PF00961"/>
    </source>
</evidence>
<dbReference type="AlphaFoldDB" id="A0A142DDI0"/>
<dbReference type="Pfam" id="PF00961">
    <property type="entry name" value="LAGLIDADG_1"/>
    <property type="match status" value="2"/>
</dbReference>
<dbReference type="InterPro" id="IPR004860">
    <property type="entry name" value="LAGLIDADG_dom"/>
</dbReference>
<reference evidence="2" key="2">
    <citation type="submission" date="2016-03" db="EMBL/GenBank/DDBJ databases">
        <authorList>
            <person name="Ploux O."/>
        </authorList>
    </citation>
    <scope>NUCLEOTIDE SEQUENCE</scope>
    <source>
        <strain evidence="2">CBS 764</strain>
    </source>
</reference>
<accession>A0A142DDI0</accession>
<dbReference type="GO" id="GO:0004519">
    <property type="term" value="F:endonuclease activity"/>
    <property type="evidence" value="ECO:0007669"/>
    <property type="project" value="InterPro"/>
</dbReference>
<keyword evidence="2" id="KW-0496">Mitochondrion</keyword>
<proteinExistence type="predicted"/>
<geneLocation type="mitochondrion" evidence="2"/>
<dbReference type="PANTHER" id="PTHR36181:SF4">
    <property type="entry name" value="LAGLIDADG ENDONUCLEASE"/>
    <property type="match status" value="1"/>
</dbReference>
<dbReference type="Gene3D" id="3.10.28.10">
    <property type="entry name" value="Homing endonucleases"/>
    <property type="match status" value="2"/>
</dbReference>
<dbReference type="InterPro" id="IPR027434">
    <property type="entry name" value="Homing_endonucl"/>
</dbReference>
<dbReference type="InterPro" id="IPR051289">
    <property type="entry name" value="LAGLIDADG_Endonuclease"/>
</dbReference>
<feature type="domain" description="Homing endonuclease LAGLIDADG" evidence="1">
    <location>
        <begin position="147"/>
        <end position="244"/>
    </location>
</feature>
<sequence length="255" mass="30383">MNFDKFYEEYSKEFPNNKLPSREFLEWFIGFFEGDGSFIIVKRGDLSMVITQSYDDLEVLNYIKNNLGFGNIIIQSKKDKTYRWIINKQVYLKLLIYLFNGNMTLPLRFIKLSMFINKLNEKLLKNNEFSIKIIESCKLPSLDNAWLSGFIDAEGCFSKSKNKFYVIFCLAQKYMANKYILETILNLFKNLTSLNKGKVVQHSKENTFELRITNKFMCYGMKLYFDKYPLKTIKIIKYNEWIKFIEDNINHNNKL</sequence>
<protein>
    <recommendedName>
        <fullName evidence="1">Homing endonuclease LAGLIDADG domain-containing protein</fullName>
    </recommendedName>
</protein>
<gene>
    <name evidence="2" type="primary">orf255</name>
</gene>
<evidence type="ECO:0000313" key="2">
    <source>
        <dbReference type="EMBL" id="AMQ25914.1"/>
    </source>
</evidence>
<dbReference type="GO" id="GO:0005739">
    <property type="term" value="C:mitochondrion"/>
    <property type="evidence" value="ECO:0007669"/>
    <property type="project" value="UniProtKB-ARBA"/>
</dbReference>
<feature type="domain" description="Homing endonuclease LAGLIDADG" evidence="1">
    <location>
        <begin position="29"/>
        <end position="103"/>
    </location>
</feature>
<organism evidence="2">
    <name type="scientific">Torulaspora globosa</name>
    <dbReference type="NCBI Taxonomy" id="48254"/>
    <lineage>
        <taxon>Eukaryota</taxon>
        <taxon>Fungi</taxon>
        <taxon>Dikarya</taxon>
        <taxon>Ascomycota</taxon>
        <taxon>Saccharomycotina</taxon>
        <taxon>Saccharomycetes</taxon>
        <taxon>Saccharomycetales</taxon>
        <taxon>Saccharomycetaceae</taxon>
        <taxon>Torulaspora</taxon>
    </lineage>
</organism>
<dbReference type="PANTHER" id="PTHR36181">
    <property type="entry name" value="INTRON-ENCODED ENDONUCLEASE AI3-RELATED"/>
    <property type="match status" value="1"/>
</dbReference>